<keyword evidence="4 7" id="KW-0812">Transmembrane</keyword>
<feature type="transmembrane region" description="Helical" evidence="7">
    <location>
        <begin position="108"/>
        <end position="128"/>
    </location>
</feature>
<evidence type="ECO:0000256" key="1">
    <source>
        <dbReference type="ARBA" id="ARBA00004651"/>
    </source>
</evidence>
<keyword evidence="5 7" id="KW-1133">Transmembrane helix</keyword>
<comment type="subcellular location">
    <subcellularLocation>
        <location evidence="1">Cell membrane</location>
        <topology evidence="1">Multi-pass membrane protein</topology>
    </subcellularLocation>
</comment>
<gene>
    <name evidence="8" type="ORF">H3L94_00830</name>
</gene>
<accession>A0A7D7S581</accession>
<evidence type="ECO:0000313" key="9">
    <source>
        <dbReference type="Proteomes" id="UP000514752"/>
    </source>
</evidence>
<comment type="similarity">
    <text evidence="2">Belongs to the DoxX family.</text>
</comment>
<dbReference type="InterPro" id="IPR051907">
    <property type="entry name" value="DoxX-like_oxidoreductase"/>
</dbReference>
<dbReference type="PANTHER" id="PTHR33452">
    <property type="entry name" value="OXIDOREDUCTASE CATD-RELATED"/>
    <property type="match status" value="1"/>
</dbReference>
<evidence type="ECO:0000256" key="4">
    <source>
        <dbReference type="ARBA" id="ARBA00022692"/>
    </source>
</evidence>
<organism evidence="8 9">
    <name type="scientific">Neisseria shayeganii</name>
    <dbReference type="NCBI Taxonomy" id="607712"/>
    <lineage>
        <taxon>Bacteria</taxon>
        <taxon>Pseudomonadati</taxon>
        <taxon>Pseudomonadota</taxon>
        <taxon>Betaproteobacteria</taxon>
        <taxon>Neisseriales</taxon>
        <taxon>Neisseriaceae</taxon>
        <taxon>Neisseria</taxon>
    </lineage>
</organism>
<evidence type="ECO:0000256" key="7">
    <source>
        <dbReference type="SAM" id="Phobius"/>
    </source>
</evidence>
<sequence>MNTLNHKLSRFQPALLAVLRITSAYMFLLHGTAKLFALPHVEMFDGMQLMSIYGLAGILEVVGGLLLLVGLFTRPVAFILSGQMAFAYFMAHTAPSPLLPLLNGGEPAALFCFIFLYIASAGGGLWALDKQLDKSA</sequence>
<evidence type="ECO:0000256" key="5">
    <source>
        <dbReference type="ARBA" id="ARBA00022989"/>
    </source>
</evidence>
<dbReference type="RefSeq" id="WP_182122280.1">
    <property type="nucleotide sequence ID" value="NZ_CP059567.1"/>
</dbReference>
<dbReference type="EMBL" id="CP059567">
    <property type="protein sequence ID" value="QMT40646.1"/>
    <property type="molecule type" value="Genomic_DNA"/>
</dbReference>
<evidence type="ECO:0000256" key="6">
    <source>
        <dbReference type="ARBA" id="ARBA00023136"/>
    </source>
</evidence>
<feature type="transmembrane region" description="Helical" evidence="7">
    <location>
        <begin position="50"/>
        <end position="73"/>
    </location>
</feature>
<evidence type="ECO:0000256" key="3">
    <source>
        <dbReference type="ARBA" id="ARBA00022475"/>
    </source>
</evidence>
<evidence type="ECO:0000313" key="8">
    <source>
        <dbReference type="EMBL" id="QMT40646.1"/>
    </source>
</evidence>
<protein>
    <submittedName>
        <fullName evidence="8">DoxX family protein</fullName>
    </submittedName>
</protein>
<proteinExistence type="inferred from homology"/>
<keyword evidence="6 7" id="KW-0472">Membrane</keyword>
<keyword evidence="3" id="KW-1003">Cell membrane</keyword>
<name>A0A7D7S581_9NEIS</name>
<evidence type="ECO:0000256" key="2">
    <source>
        <dbReference type="ARBA" id="ARBA00006679"/>
    </source>
</evidence>
<dbReference type="PANTHER" id="PTHR33452:SF4">
    <property type="entry name" value="BLL4328 PROTEIN"/>
    <property type="match status" value="1"/>
</dbReference>
<feature type="transmembrane region" description="Helical" evidence="7">
    <location>
        <begin position="12"/>
        <end position="30"/>
    </location>
</feature>
<dbReference type="AlphaFoldDB" id="A0A7D7S581"/>
<dbReference type="KEGG" id="nsg:H3L94_00830"/>
<dbReference type="InterPro" id="IPR032808">
    <property type="entry name" value="DoxX"/>
</dbReference>
<dbReference type="GO" id="GO:0005886">
    <property type="term" value="C:plasma membrane"/>
    <property type="evidence" value="ECO:0007669"/>
    <property type="project" value="UniProtKB-SubCell"/>
</dbReference>
<dbReference type="Pfam" id="PF07681">
    <property type="entry name" value="DoxX"/>
    <property type="match status" value="1"/>
</dbReference>
<reference evidence="8 9" key="1">
    <citation type="submission" date="2020-07" db="EMBL/GenBank/DDBJ databases">
        <title>Genomic diversity of species in the Neisseriaceae family.</title>
        <authorList>
            <person name="Vincent A.T."/>
            <person name="Bernet E."/>
            <person name="Veyrier F.J."/>
        </authorList>
    </citation>
    <scope>NUCLEOTIDE SEQUENCE [LARGE SCALE GENOMIC DNA]</scope>
    <source>
        <strain evidence="8 9">DSM 22244</strain>
    </source>
</reference>
<dbReference type="Proteomes" id="UP000514752">
    <property type="component" value="Chromosome"/>
</dbReference>